<dbReference type="OrthoDB" id="9783833at2"/>
<gene>
    <name evidence="2" type="ORF">DKW60_04975</name>
</gene>
<organism evidence="2 3">
    <name type="scientific">Leucothrix pacifica</name>
    <dbReference type="NCBI Taxonomy" id="1247513"/>
    <lineage>
        <taxon>Bacteria</taxon>
        <taxon>Pseudomonadati</taxon>
        <taxon>Pseudomonadota</taxon>
        <taxon>Gammaproteobacteria</taxon>
        <taxon>Thiotrichales</taxon>
        <taxon>Thiotrichaceae</taxon>
        <taxon>Leucothrix</taxon>
    </lineage>
</organism>
<accession>A0A317CND0</accession>
<dbReference type="CDD" id="cd14797">
    <property type="entry name" value="DUF302"/>
    <property type="match status" value="1"/>
</dbReference>
<dbReference type="RefSeq" id="WP_109836562.1">
    <property type="nucleotide sequence ID" value="NZ_QGKM01000008.1"/>
</dbReference>
<dbReference type="Proteomes" id="UP000245539">
    <property type="component" value="Unassembled WGS sequence"/>
</dbReference>
<keyword evidence="3" id="KW-1185">Reference proteome</keyword>
<dbReference type="InterPro" id="IPR035923">
    <property type="entry name" value="TT1751-like_sf"/>
</dbReference>
<comment type="caution">
    <text evidence="2">The sequence shown here is derived from an EMBL/GenBank/DDBJ whole genome shotgun (WGS) entry which is preliminary data.</text>
</comment>
<dbReference type="AlphaFoldDB" id="A0A317CND0"/>
<sequence>MGLIRNILAIIGLIAILAVAYGYSKFGSELEALKALDPKARGVYTEMWQKLKENGDSASATVWKQALAEDVDWEDAEEAMRSTATELNIRGVGELPLSTQVELMTGEEQRFLKIYQFCNPQTAMKMVNYRDAFSAYLPCRIAMIEDKNGKYWLYALNMDMMIYGGKTLPPELLEEAIAVKEAILTIMERGANGDF</sequence>
<dbReference type="Gene3D" id="3.30.310.70">
    <property type="entry name" value="TT1751-like domain"/>
    <property type="match status" value="1"/>
</dbReference>
<proteinExistence type="predicted"/>
<dbReference type="SUPFAM" id="SSF103247">
    <property type="entry name" value="TT1751-like"/>
    <property type="match status" value="1"/>
</dbReference>
<dbReference type="EMBL" id="QGKM01000008">
    <property type="protein sequence ID" value="PWQ99829.1"/>
    <property type="molecule type" value="Genomic_DNA"/>
</dbReference>
<dbReference type="InterPro" id="IPR005180">
    <property type="entry name" value="DUF302"/>
</dbReference>
<feature type="domain" description="DUF302" evidence="1">
    <location>
        <begin position="101"/>
        <end position="157"/>
    </location>
</feature>
<evidence type="ECO:0000313" key="3">
    <source>
        <dbReference type="Proteomes" id="UP000245539"/>
    </source>
</evidence>
<evidence type="ECO:0000259" key="1">
    <source>
        <dbReference type="Pfam" id="PF03625"/>
    </source>
</evidence>
<protein>
    <recommendedName>
        <fullName evidence="1">DUF302 domain-containing protein</fullName>
    </recommendedName>
</protein>
<name>A0A317CND0_9GAMM</name>
<evidence type="ECO:0000313" key="2">
    <source>
        <dbReference type="EMBL" id="PWQ99829.1"/>
    </source>
</evidence>
<dbReference type="Pfam" id="PF03625">
    <property type="entry name" value="DUF302"/>
    <property type="match status" value="1"/>
</dbReference>
<reference evidence="2 3" key="1">
    <citation type="submission" date="2018-05" db="EMBL/GenBank/DDBJ databases">
        <title>Leucothrix arctica sp. nov., isolated from Arctic seawater.</title>
        <authorList>
            <person name="Choi A."/>
            <person name="Baek K."/>
        </authorList>
    </citation>
    <scope>NUCLEOTIDE SEQUENCE [LARGE SCALE GENOMIC DNA]</scope>
    <source>
        <strain evidence="2 3">JCM 18388</strain>
    </source>
</reference>